<comment type="caution">
    <text evidence="5">The sequence shown here is derived from an EMBL/GenBank/DDBJ whole genome shotgun (WGS) entry which is preliminary data.</text>
</comment>
<proteinExistence type="inferred from homology"/>
<protein>
    <recommendedName>
        <fullName evidence="3">Carboxylic ester hydrolase</fullName>
        <ecNumber evidence="3">3.1.1.-</ecNumber>
    </recommendedName>
</protein>
<dbReference type="InterPro" id="IPR029058">
    <property type="entry name" value="AB_hydrolase_fold"/>
</dbReference>
<dbReference type="Gene3D" id="3.40.50.1820">
    <property type="entry name" value="alpha/beta hydrolase"/>
    <property type="match status" value="1"/>
</dbReference>
<keyword evidence="6" id="KW-1185">Reference proteome</keyword>
<sequence>MSRSLMLALLTLTLCLAAPGVGQAQTDAPEATVTQGRVRGVTLDGTDQFLGLPYAAAPVRDLRFAPPAPAPAWDDVRDASQAGPRCPQGGGPDTWSEDCLVLNVIRPSAPAAAPRAVMVYVHGGGATSGSATDNGGAVLAREGDIVVVTINYRLGALGFLTHPAVAAVEGQAGNYGVLDTRAALIWVRDNIRAFGGDPEKVTLAGESAGGTVICNLVAGADAGALFRAAIISSDDCLHDVDDLTVSIARGLETARKLGCEEAADPLACLRGRSAVEILAAGGFAAPHYGGRTEPGRTAFDRIAQEDRAPIPLMIGANAEEGRIAGPAFVGFDAADYRAWLRRLVDEESARRIEALYPLDPAHGDHAAAEAITRILTDSSMRGYGGCASLVLAGNAARQGPVWFYEFADLNPPMWDGPDGWRFGAAHAAELAYLWPDGVFQSHSTRFDPAQAELAQRMRQRWSAFVRTLSPNAEGLAPWPGVGETNAAIVFRPQGDVVVPTSALSDDHRCAFWRSMPWIMDRGED</sequence>
<dbReference type="InterPro" id="IPR019826">
    <property type="entry name" value="Carboxylesterase_B_AS"/>
</dbReference>
<dbReference type="PROSITE" id="PS00122">
    <property type="entry name" value="CARBOXYLESTERASE_B_1"/>
    <property type="match status" value="1"/>
</dbReference>
<organism evidence="5 6">
    <name type="scientific">Brevundimonas intermedia</name>
    <dbReference type="NCBI Taxonomy" id="74315"/>
    <lineage>
        <taxon>Bacteria</taxon>
        <taxon>Pseudomonadati</taxon>
        <taxon>Pseudomonadota</taxon>
        <taxon>Alphaproteobacteria</taxon>
        <taxon>Caulobacterales</taxon>
        <taxon>Caulobacteraceae</taxon>
        <taxon>Brevundimonas</taxon>
    </lineage>
</organism>
<dbReference type="SUPFAM" id="SSF53474">
    <property type="entry name" value="alpha/beta-Hydrolases"/>
    <property type="match status" value="1"/>
</dbReference>
<keyword evidence="3" id="KW-0732">Signal</keyword>
<evidence type="ECO:0000256" key="1">
    <source>
        <dbReference type="ARBA" id="ARBA00005964"/>
    </source>
</evidence>
<feature type="domain" description="Carboxylesterase type B" evidence="4">
    <location>
        <begin position="28"/>
        <end position="486"/>
    </location>
</feature>
<evidence type="ECO:0000256" key="3">
    <source>
        <dbReference type="RuleBase" id="RU361235"/>
    </source>
</evidence>
<evidence type="ECO:0000313" key="5">
    <source>
        <dbReference type="EMBL" id="TFW12350.1"/>
    </source>
</evidence>
<dbReference type="EC" id="3.1.1.-" evidence="3"/>
<evidence type="ECO:0000259" key="4">
    <source>
        <dbReference type="Pfam" id="PF00135"/>
    </source>
</evidence>
<dbReference type="OrthoDB" id="9775851at2"/>
<dbReference type="InterPro" id="IPR050309">
    <property type="entry name" value="Type-B_Carboxylest/Lipase"/>
</dbReference>
<name>A0A4Y9RT98_9CAUL</name>
<keyword evidence="2 3" id="KW-0378">Hydrolase</keyword>
<dbReference type="EMBL" id="SPVH01000006">
    <property type="protein sequence ID" value="TFW12350.1"/>
    <property type="molecule type" value="Genomic_DNA"/>
</dbReference>
<evidence type="ECO:0000313" key="6">
    <source>
        <dbReference type="Proteomes" id="UP000298216"/>
    </source>
</evidence>
<dbReference type="Pfam" id="PF00135">
    <property type="entry name" value="COesterase"/>
    <property type="match status" value="1"/>
</dbReference>
<gene>
    <name evidence="5" type="ORF">EGY25_10015</name>
</gene>
<evidence type="ECO:0000256" key="2">
    <source>
        <dbReference type="ARBA" id="ARBA00022801"/>
    </source>
</evidence>
<feature type="signal peptide" evidence="3">
    <location>
        <begin position="1"/>
        <end position="24"/>
    </location>
</feature>
<dbReference type="PANTHER" id="PTHR11559">
    <property type="entry name" value="CARBOXYLESTERASE"/>
    <property type="match status" value="1"/>
</dbReference>
<dbReference type="Proteomes" id="UP000298216">
    <property type="component" value="Unassembled WGS sequence"/>
</dbReference>
<dbReference type="RefSeq" id="WP_135194830.1">
    <property type="nucleotide sequence ID" value="NZ_SPVH01000006.1"/>
</dbReference>
<comment type="similarity">
    <text evidence="1 3">Belongs to the type-B carboxylesterase/lipase family.</text>
</comment>
<dbReference type="AlphaFoldDB" id="A0A4Y9RT98"/>
<feature type="chain" id="PRO_5021473184" description="Carboxylic ester hydrolase" evidence="3">
    <location>
        <begin position="25"/>
        <end position="524"/>
    </location>
</feature>
<dbReference type="InterPro" id="IPR002018">
    <property type="entry name" value="CarbesteraseB"/>
</dbReference>
<dbReference type="GO" id="GO:0016787">
    <property type="term" value="F:hydrolase activity"/>
    <property type="evidence" value="ECO:0007669"/>
    <property type="project" value="UniProtKB-KW"/>
</dbReference>
<accession>A0A4Y9RT98</accession>
<reference evidence="5 6" key="1">
    <citation type="submission" date="2019-03" db="EMBL/GenBank/DDBJ databases">
        <title>Draft genome of Brevundimonas sp. a heavy metal resistant soil bacteria.</title>
        <authorList>
            <person name="Soto J."/>
        </authorList>
    </citation>
    <scope>NUCLEOTIDE SEQUENCE [LARGE SCALE GENOMIC DNA]</scope>
    <source>
        <strain evidence="5 6">B-10</strain>
    </source>
</reference>